<evidence type="ECO:0000313" key="2">
    <source>
        <dbReference type="Proteomes" id="UP000663844"/>
    </source>
</evidence>
<dbReference type="Gene3D" id="3.40.50.720">
    <property type="entry name" value="NAD(P)-binding Rossmann-like Domain"/>
    <property type="match status" value="1"/>
</dbReference>
<accession>A0A820E0L3</accession>
<dbReference type="Pfam" id="PF00106">
    <property type="entry name" value="adh_short"/>
    <property type="match status" value="1"/>
</dbReference>
<reference evidence="1" key="1">
    <citation type="submission" date="2021-02" db="EMBL/GenBank/DDBJ databases">
        <authorList>
            <person name="Nowell W R."/>
        </authorList>
    </citation>
    <scope>NUCLEOTIDE SEQUENCE</scope>
</reference>
<evidence type="ECO:0000313" key="1">
    <source>
        <dbReference type="EMBL" id="CAF4240796.1"/>
    </source>
</evidence>
<protein>
    <submittedName>
        <fullName evidence="1">Uncharacterized protein</fullName>
    </submittedName>
</protein>
<dbReference type="InterPro" id="IPR036291">
    <property type="entry name" value="NAD(P)-bd_dom_sf"/>
</dbReference>
<feature type="non-terminal residue" evidence="1">
    <location>
        <position position="36"/>
    </location>
</feature>
<comment type="caution">
    <text evidence="1">The sequence shown here is derived from an EMBL/GenBank/DDBJ whole genome shotgun (WGS) entry which is preliminary data.</text>
</comment>
<sequence length="36" mass="3764">MGKLDGKIALITGGSEGIGFATAQRFITEGVEHVFI</sequence>
<dbReference type="SUPFAM" id="SSF51735">
    <property type="entry name" value="NAD(P)-binding Rossmann-fold domains"/>
    <property type="match status" value="1"/>
</dbReference>
<organism evidence="1 2">
    <name type="scientific">Adineta steineri</name>
    <dbReference type="NCBI Taxonomy" id="433720"/>
    <lineage>
        <taxon>Eukaryota</taxon>
        <taxon>Metazoa</taxon>
        <taxon>Spiralia</taxon>
        <taxon>Gnathifera</taxon>
        <taxon>Rotifera</taxon>
        <taxon>Eurotatoria</taxon>
        <taxon>Bdelloidea</taxon>
        <taxon>Adinetida</taxon>
        <taxon>Adinetidae</taxon>
        <taxon>Adineta</taxon>
    </lineage>
</organism>
<dbReference type="InterPro" id="IPR002347">
    <property type="entry name" value="SDR_fam"/>
</dbReference>
<dbReference type="EMBL" id="CAJOAZ010011687">
    <property type="protein sequence ID" value="CAF4240796.1"/>
    <property type="molecule type" value="Genomic_DNA"/>
</dbReference>
<proteinExistence type="predicted"/>
<dbReference type="Proteomes" id="UP000663844">
    <property type="component" value="Unassembled WGS sequence"/>
</dbReference>
<name>A0A820E0L3_9BILA</name>
<gene>
    <name evidence="1" type="ORF">OXD698_LOCUS42913</name>
</gene>
<dbReference type="AlphaFoldDB" id="A0A820E0L3"/>